<keyword evidence="7" id="KW-0508">mRNA splicing</keyword>
<dbReference type="Pfam" id="PF12542">
    <property type="entry name" value="CWC25"/>
    <property type="match status" value="1"/>
</dbReference>
<feature type="compositionally biased region" description="Basic and acidic residues" evidence="10">
    <location>
        <begin position="102"/>
        <end position="111"/>
    </location>
</feature>
<name>A0A1G4K046_9SACH</name>
<organism evidence="12 13">
    <name type="scientific">Lachancea dasiensis</name>
    <dbReference type="NCBI Taxonomy" id="1072105"/>
    <lineage>
        <taxon>Eukaryota</taxon>
        <taxon>Fungi</taxon>
        <taxon>Dikarya</taxon>
        <taxon>Ascomycota</taxon>
        <taxon>Saccharomycotina</taxon>
        <taxon>Saccharomycetes</taxon>
        <taxon>Saccharomycetales</taxon>
        <taxon>Saccharomycetaceae</taxon>
        <taxon>Lachancea</taxon>
    </lineage>
</organism>
<evidence type="ECO:0000256" key="10">
    <source>
        <dbReference type="SAM" id="MobiDB-lite"/>
    </source>
</evidence>
<dbReference type="InterPro" id="IPR022209">
    <property type="entry name" value="CWC25"/>
</dbReference>
<proteinExistence type="inferred from homology"/>
<dbReference type="InterPro" id="IPR019339">
    <property type="entry name" value="CIR_N_dom"/>
</dbReference>
<dbReference type="Proteomes" id="UP000190274">
    <property type="component" value="Chromosome H"/>
</dbReference>
<evidence type="ECO:0000256" key="1">
    <source>
        <dbReference type="ARBA" id="ARBA00004123"/>
    </source>
</evidence>
<reference evidence="12 13" key="1">
    <citation type="submission" date="2016-03" db="EMBL/GenBank/DDBJ databases">
        <authorList>
            <person name="Devillers H."/>
        </authorList>
    </citation>
    <scope>NUCLEOTIDE SEQUENCE [LARGE SCALE GENOMIC DNA]</scope>
    <source>
        <strain evidence="12">CBS 10888</strain>
    </source>
</reference>
<gene>
    <name evidence="12" type="ORF">LADA_0H03070G</name>
</gene>
<dbReference type="GO" id="GO:0000398">
    <property type="term" value="P:mRNA splicing, via spliceosome"/>
    <property type="evidence" value="ECO:0007669"/>
    <property type="project" value="EnsemblFungi"/>
</dbReference>
<evidence type="ECO:0000313" key="13">
    <source>
        <dbReference type="Proteomes" id="UP000190274"/>
    </source>
</evidence>
<feature type="coiled-coil region" evidence="9">
    <location>
        <begin position="21"/>
        <end position="48"/>
    </location>
</feature>
<evidence type="ECO:0000256" key="3">
    <source>
        <dbReference type="ARBA" id="ARBA00020646"/>
    </source>
</evidence>
<dbReference type="InterPro" id="IPR051376">
    <property type="entry name" value="CWC25_splicing_factor"/>
</dbReference>
<dbReference type="SMART" id="SM01083">
    <property type="entry name" value="Cir_N"/>
    <property type="match status" value="1"/>
</dbReference>
<feature type="compositionally biased region" description="Polar residues" evidence="10">
    <location>
        <begin position="156"/>
        <end position="173"/>
    </location>
</feature>
<dbReference type="AlphaFoldDB" id="A0A1G4K046"/>
<evidence type="ECO:0000256" key="7">
    <source>
        <dbReference type="ARBA" id="ARBA00023187"/>
    </source>
</evidence>
<comment type="similarity">
    <text evidence="2">Belongs to the CWC25 family.</text>
</comment>
<dbReference type="OrthoDB" id="21123at2759"/>
<feature type="region of interest" description="Disordered" evidence="10">
    <location>
        <begin position="91"/>
        <end position="193"/>
    </location>
</feature>
<evidence type="ECO:0000256" key="5">
    <source>
        <dbReference type="ARBA" id="ARBA00022728"/>
    </source>
</evidence>
<keyword evidence="5" id="KW-0747">Spliceosome</keyword>
<dbReference type="EMBL" id="LT598461">
    <property type="protein sequence ID" value="SCU96850.1"/>
    <property type="molecule type" value="Genomic_DNA"/>
</dbReference>
<protein>
    <recommendedName>
        <fullName evidence="3">Pre-mRNA-splicing factor CWC25</fullName>
    </recommendedName>
</protein>
<accession>A0A1G4K046</accession>
<feature type="compositionally biased region" description="Basic and acidic residues" evidence="10">
    <location>
        <begin position="128"/>
        <end position="144"/>
    </location>
</feature>
<comment type="subcellular location">
    <subcellularLocation>
        <location evidence="1">Nucleus</location>
    </subcellularLocation>
</comment>
<evidence type="ECO:0000313" key="12">
    <source>
        <dbReference type="EMBL" id="SCU96850.1"/>
    </source>
</evidence>
<dbReference type="PANTHER" id="PTHR16196:SF0">
    <property type="entry name" value="PRE-MRNA-SPLICING FACTOR CWC25 HOMOLOG"/>
    <property type="match status" value="1"/>
</dbReference>
<evidence type="ECO:0000256" key="9">
    <source>
        <dbReference type="SAM" id="Coils"/>
    </source>
</evidence>
<dbReference type="GO" id="GO:0000974">
    <property type="term" value="C:Prp19 complex"/>
    <property type="evidence" value="ECO:0007669"/>
    <property type="project" value="EnsemblFungi"/>
</dbReference>
<keyword evidence="8" id="KW-0539">Nucleus</keyword>
<keyword evidence="4" id="KW-0507">mRNA processing</keyword>
<dbReference type="GO" id="GO:0000384">
    <property type="term" value="F:first spliceosomal transesterification activity"/>
    <property type="evidence" value="ECO:0007669"/>
    <property type="project" value="EnsemblFungi"/>
</dbReference>
<sequence length="193" mass="22710">MGTGDLNLLKSWNPHLLKNKKKVWEIEQQALEENRKLQERQHEIEKQRQLDELTSLTRDGKVREKKSNLDWMYNDQPAVDHAKDEFLLGKKRIENSTLLGRPTEDTKEDQKNRRRFKSSSNPSVHTMLRKEDQKPRHDLSKEDPLASFQKAKTMRKVSQANKVQKPSFRSKTGTLPPKYDTTKKTPKKSDLDY</sequence>
<dbReference type="STRING" id="1266660.A0A1G4K046"/>
<evidence type="ECO:0000256" key="8">
    <source>
        <dbReference type="ARBA" id="ARBA00023242"/>
    </source>
</evidence>
<evidence type="ECO:0000256" key="6">
    <source>
        <dbReference type="ARBA" id="ARBA00023054"/>
    </source>
</evidence>
<feature type="compositionally biased region" description="Basic and acidic residues" evidence="10">
    <location>
        <begin position="180"/>
        <end position="193"/>
    </location>
</feature>
<dbReference type="GO" id="GO:0005684">
    <property type="term" value="C:U2-type spliceosomal complex"/>
    <property type="evidence" value="ECO:0007669"/>
    <property type="project" value="EnsemblFungi"/>
</dbReference>
<dbReference type="Pfam" id="PF10197">
    <property type="entry name" value="Cir_N"/>
    <property type="match status" value="1"/>
</dbReference>
<keyword evidence="13" id="KW-1185">Reference proteome</keyword>
<evidence type="ECO:0000256" key="2">
    <source>
        <dbReference type="ARBA" id="ARBA00006695"/>
    </source>
</evidence>
<dbReference type="PANTHER" id="PTHR16196">
    <property type="entry name" value="CELL CYCLE CONTROL PROTEIN CWF25"/>
    <property type="match status" value="1"/>
</dbReference>
<evidence type="ECO:0000256" key="4">
    <source>
        <dbReference type="ARBA" id="ARBA00022664"/>
    </source>
</evidence>
<evidence type="ECO:0000259" key="11">
    <source>
        <dbReference type="SMART" id="SM01083"/>
    </source>
</evidence>
<feature type="domain" description="CBF1-interacting co-repressor CIR N-terminal" evidence="11">
    <location>
        <begin position="11"/>
        <end position="47"/>
    </location>
</feature>
<keyword evidence="6 9" id="KW-0175">Coiled coil</keyword>